<dbReference type="GO" id="GO:0016616">
    <property type="term" value="F:oxidoreductase activity, acting on the CH-OH group of donors, NAD or NADP as acceptor"/>
    <property type="evidence" value="ECO:0007669"/>
    <property type="project" value="TreeGrafter"/>
</dbReference>
<dbReference type="SUPFAM" id="SSF51735">
    <property type="entry name" value="NAD(P)-binding Rossmann-fold domains"/>
    <property type="match status" value="1"/>
</dbReference>
<dbReference type="EMBL" id="FZOU01000001">
    <property type="protein sequence ID" value="SNS46469.1"/>
    <property type="molecule type" value="Genomic_DNA"/>
</dbReference>
<accession>A0A239EPH0</accession>
<dbReference type="PRINTS" id="PR00080">
    <property type="entry name" value="SDRFAMILY"/>
</dbReference>
<dbReference type="Pfam" id="PF13561">
    <property type="entry name" value="adh_short_C2"/>
    <property type="match status" value="1"/>
</dbReference>
<gene>
    <name evidence="3" type="ORF">SAMN05421770_1011088</name>
</gene>
<evidence type="ECO:0000313" key="4">
    <source>
        <dbReference type="Proteomes" id="UP000198356"/>
    </source>
</evidence>
<organism evidence="3 4">
    <name type="scientific">Granulicella rosea</name>
    <dbReference type="NCBI Taxonomy" id="474952"/>
    <lineage>
        <taxon>Bacteria</taxon>
        <taxon>Pseudomonadati</taxon>
        <taxon>Acidobacteriota</taxon>
        <taxon>Terriglobia</taxon>
        <taxon>Terriglobales</taxon>
        <taxon>Acidobacteriaceae</taxon>
        <taxon>Granulicella</taxon>
    </lineage>
</organism>
<dbReference type="Proteomes" id="UP000198356">
    <property type="component" value="Unassembled WGS sequence"/>
</dbReference>
<keyword evidence="2" id="KW-0560">Oxidoreductase</keyword>
<keyword evidence="4" id="KW-1185">Reference proteome</keyword>
<reference evidence="3 4" key="1">
    <citation type="submission" date="2017-06" db="EMBL/GenBank/DDBJ databases">
        <authorList>
            <person name="Kim H.J."/>
            <person name="Triplett B.A."/>
        </authorList>
    </citation>
    <scope>NUCLEOTIDE SEQUENCE [LARGE SCALE GENOMIC DNA]</scope>
    <source>
        <strain evidence="3 4">DSM 18704</strain>
    </source>
</reference>
<dbReference type="Gene3D" id="3.40.50.720">
    <property type="entry name" value="NAD(P)-binding Rossmann-like Domain"/>
    <property type="match status" value="1"/>
</dbReference>
<dbReference type="GO" id="GO:0048038">
    <property type="term" value="F:quinone binding"/>
    <property type="evidence" value="ECO:0007669"/>
    <property type="project" value="TreeGrafter"/>
</dbReference>
<dbReference type="PRINTS" id="PR00081">
    <property type="entry name" value="GDHRDH"/>
</dbReference>
<evidence type="ECO:0000256" key="2">
    <source>
        <dbReference type="ARBA" id="ARBA00023002"/>
    </source>
</evidence>
<dbReference type="AlphaFoldDB" id="A0A239EPH0"/>
<proteinExistence type="inferred from homology"/>
<dbReference type="InterPro" id="IPR036291">
    <property type="entry name" value="NAD(P)-bd_dom_sf"/>
</dbReference>
<dbReference type="GO" id="GO:0006633">
    <property type="term" value="P:fatty acid biosynthetic process"/>
    <property type="evidence" value="ECO:0007669"/>
    <property type="project" value="TreeGrafter"/>
</dbReference>
<evidence type="ECO:0000313" key="3">
    <source>
        <dbReference type="EMBL" id="SNS46469.1"/>
    </source>
</evidence>
<dbReference type="PANTHER" id="PTHR42760">
    <property type="entry name" value="SHORT-CHAIN DEHYDROGENASES/REDUCTASES FAMILY MEMBER"/>
    <property type="match status" value="1"/>
</dbReference>
<sequence length="257" mass="27557">MRPTERWASPRVALVTGGARGIGRMCALRLAEKDFSIALVDLLVPEMEQVRQEIERLGGRAICLKADVADHARAKEVVGEVQARLGRVDFLLNDAGRPMPKGILEITEDEFDRTIAINLKSCFNYIQPTAKLMLAAGEGRIVCMSSLNAYSGGVTAAVSRFAYAAAKAGILGMVRALAKELGPQIHINAICPGLIATEVPKNDVIVARGAEIAENGIALKRIGSTDDVAQLVTFLATSDPCFITGQAFVVDGFQFQM</sequence>
<dbReference type="RefSeq" id="WP_089407320.1">
    <property type="nucleotide sequence ID" value="NZ_FZOU01000001.1"/>
</dbReference>
<dbReference type="OrthoDB" id="9803333at2"/>
<dbReference type="InterPro" id="IPR002347">
    <property type="entry name" value="SDR_fam"/>
</dbReference>
<comment type="similarity">
    <text evidence="1">Belongs to the short-chain dehydrogenases/reductases (SDR) family.</text>
</comment>
<evidence type="ECO:0000256" key="1">
    <source>
        <dbReference type="ARBA" id="ARBA00006484"/>
    </source>
</evidence>
<protein>
    <submittedName>
        <fullName evidence="3">3-oxoacyl-[acyl-carrier protein] reductase</fullName>
    </submittedName>
</protein>
<dbReference type="FunFam" id="3.40.50.720:FF:000084">
    <property type="entry name" value="Short-chain dehydrogenase reductase"/>
    <property type="match status" value="1"/>
</dbReference>
<name>A0A239EPH0_9BACT</name>
<dbReference type="PANTHER" id="PTHR42760:SF133">
    <property type="entry name" value="3-OXOACYL-[ACYL-CARRIER-PROTEIN] REDUCTASE"/>
    <property type="match status" value="1"/>
</dbReference>